<evidence type="ECO:0000256" key="1">
    <source>
        <dbReference type="ARBA" id="ARBA00005054"/>
    </source>
</evidence>
<dbReference type="Proteomes" id="UP000230886">
    <property type="component" value="Unassembled WGS sequence"/>
</dbReference>
<feature type="binding site" evidence="4">
    <location>
        <begin position="127"/>
        <end position="130"/>
    </location>
    <ligand>
        <name>(6R)-10-formyltetrahydrofolate</name>
        <dbReference type="ChEBI" id="CHEBI:195366"/>
    </ligand>
</feature>
<dbReference type="EMBL" id="NOVD01000023">
    <property type="protein sequence ID" value="PCK24838.1"/>
    <property type="molecule type" value="Genomic_DNA"/>
</dbReference>
<comment type="function">
    <text evidence="4">Catalyzes the transfer of a formyl group from 10-formyltetrahydrofolate to 5-phospho-ribosyl-glycinamide (GAR), producing 5-phospho-ribosyl-N-formylglycinamide (FGAR) and tetrahydrofolate.</text>
</comment>
<dbReference type="RefSeq" id="WP_081558239.1">
    <property type="nucleotide sequence ID" value="NZ_CP088906.1"/>
</dbReference>
<dbReference type="GO" id="GO:0006189">
    <property type="term" value="P:'de novo' IMP biosynthetic process"/>
    <property type="evidence" value="ECO:0007669"/>
    <property type="project" value="UniProtKB-UniRule"/>
</dbReference>
<dbReference type="Pfam" id="PF00551">
    <property type="entry name" value="Formyl_trans_N"/>
    <property type="match status" value="1"/>
</dbReference>
<dbReference type="Gene3D" id="3.40.50.170">
    <property type="entry name" value="Formyl transferase, N-terminal domain"/>
    <property type="match status" value="1"/>
</dbReference>
<evidence type="ECO:0000256" key="3">
    <source>
        <dbReference type="ARBA" id="ARBA00022755"/>
    </source>
</evidence>
<proteinExistence type="inferred from homology"/>
<dbReference type="SUPFAM" id="SSF53328">
    <property type="entry name" value="Formyltransferase"/>
    <property type="match status" value="1"/>
</dbReference>
<feature type="active site" description="Proton donor" evidence="4">
    <location>
        <position position="146"/>
    </location>
</feature>
<comment type="caution">
    <text evidence="6">The sequence shown here is derived from an EMBL/GenBank/DDBJ whole genome shotgun (WGS) entry which is preliminary data.</text>
</comment>
<dbReference type="InterPro" id="IPR036477">
    <property type="entry name" value="Formyl_transf_N_sf"/>
</dbReference>
<accession>A0A2A5J5G4</accession>
<evidence type="ECO:0000256" key="4">
    <source>
        <dbReference type="HAMAP-Rule" id="MF_01930"/>
    </source>
</evidence>
<evidence type="ECO:0000313" key="6">
    <source>
        <dbReference type="EMBL" id="PCK24838.1"/>
    </source>
</evidence>
<dbReference type="FunFam" id="3.40.50.170:FF:000008">
    <property type="entry name" value="Phosphoribosylglycinamide formyltransferase"/>
    <property type="match status" value="1"/>
</dbReference>
<organism evidence="6 7">
    <name type="scientific">Rhodococcus qingshengii</name>
    <dbReference type="NCBI Taxonomy" id="334542"/>
    <lineage>
        <taxon>Bacteria</taxon>
        <taxon>Bacillati</taxon>
        <taxon>Actinomycetota</taxon>
        <taxon>Actinomycetes</taxon>
        <taxon>Mycobacteriales</taxon>
        <taxon>Nocardiaceae</taxon>
        <taxon>Rhodococcus</taxon>
        <taxon>Rhodococcus erythropolis group</taxon>
    </lineage>
</organism>
<evidence type="ECO:0000313" key="7">
    <source>
        <dbReference type="Proteomes" id="UP000230886"/>
    </source>
</evidence>
<dbReference type="InterPro" id="IPR002376">
    <property type="entry name" value="Formyl_transf_N"/>
</dbReference>
<feature type="site" description="Raises pKa of active site His" evidence="4">
    <location>
        <position position="182"/>
    </location>
</feature>
<dbReference type="PANTHER" id="PTHR43369:SF2">
    <property type="entry name" value="PHOSPHORIBOSYLGLYCINAMIDE FORMYLTRANSFERASE"/>
    <property type="match status" value="1"/>
</dbReference>
<dbReference type="HAMAP" id="MF_01930">
    <property type="entry name" value="PurN"/>
    <property type="match status" value="1"/>
</dbReference>
<name>A0A2A5J5G4_RHOSG</name>
<dbReference type="GO" id="GO:0004644">
    <property type="term" value="F:phosphoribosylglycinamide formyltransferase activity"/>
    <property type="evidence" value="ECO:0007669"/>
    <property type="project" value="UniProtKB-UniRule"/>
</dbReference>
<comment type="caution">
    <text evidence="4">Lacks conserved residue(s) required for the propagation of feature annotation.</text>
</comment>
<dbReference type="NCBIfam" id="TIGR00639">
    <property type="entry name" value="PurN"/>
    <property type="match status" value="1"/>
</dbReference>
<dbReference type="PANTHER" id="PTHR43369">
    <property type="entry name" value="PHOSPHORIBOSYLGLYCINAMIDE FORMYLTRANSFERASE"/>
    <property type="match status" value="1"/>
</dbReference>
<sequence length="239" mass="25299">MRPILRPHHLPVLRSSALTASADNPQPTMPDRVQFRDSVARVVVLASGAGTLLTSLIDASHAEGYPAEIVAVGVDRDCLAAEHAVDSKIPSFKVSIKTYENRAAWDEALTAAVAEYEPDLVVSAGFMKILGPSFLERFGGRIINTHPALLPAFPGAHAVPDALAYGVKVTGSTVHLVDGGVDTGPILAQEAVPVHDDDTESSLHERIKIVERRLLADVIAAVATRGVVSDGRKAVIPSE</sequence>
<feature type="domain" description="Formyl transferase N-terminal" evidence="5">
    <location>
        <begin position="41"/>
        <end position="219"/>
    </location>
</feature>
<dbReference type="GO" id="GO:0005829">
    <property type="term" value="C:cytosol"/>
    <property type="evidence" value="ECO:0007669"/>
    <property type="project" value="TreeGrafter"/>
</dbReference>
<comment type="similarity">
    <text evidence="4">Belongs to the GART family.</text>
</comment>
<dbReference type="InterPro" id="IPR004607">
    <property type="entry name" value="GART"/>
</dbReference>
<protein>
    <recommendedName>
        <fullName evidence="4">Phosphoribosylglycinamide formyltransferase</fullName>
        <ecNumber evidence="4">2.1.2.2</ecNumber>
    </recommendedName>
    <alternativeName>
        <fullName evidence="4">5'-phosphoribosylglycinamide transformylase</fullName>
    </alternativeName>
    <alternativeName>
        <fullName evidence="4">GAR transformylase</fullName>
        <shortName evidence="4">GART</shortName>
    </alternativeName>
</protein>
<feature type="binding site" evidence="4">
    <location>
        <position position="102"/>
    </location>
    <ligand>
        <name>(6R)-10-formyltetrahydrofolate</name>
        <dbReference type="ChEBI" id="CHEBI:195366"/>
    </ligand>
</feature>
<reference evidence="6 7" key="1">
    <citation type="submission" date="2017-07" db="EMBL/GenBank/DDBJ databases">
        <title>Draft sequence of Rhodococcus enclensis 23b-28.</title>
        <authorList>
            <person name="Besaury L."/>
            <person name="Sancelme M."/>
            <person name="Amato P."/>
            <person name="Lallement A."/>
            <person name="Delort A.-M."/>
        </authorList>
    </citation>
    <scope>NUCLEOTIDE SEQUENCE [LARGE SCALE GENOMIC DNA]</scope>
    <source>
        <strain evidence="6 7">23b-28</strain>
    </source>
</reference>
<evidence type="ECO:0000259" key="5">
    <source>
        <dbReference type="Pfam" id="PF00551"/>
    </source>
</evidence>
<dbReference type="CDD" id="cd08645">
    <property type="entry name" value="FMT_core_GART"/>
    <property type="match status" value="1"/>
</dbReference>
<dbReference type="UniPathway" id="UPA00074">
    <property type="reaction ID" value="UER00126"/>
</dbReference>
<keyword evidence="3 4" id="KW-0658">Purine biosynthesis</keyword>
<comment type="catalytic activity">
    <reaction evidence="4">
        <text>N(1)-(5-phospho-beta-D-ribosyl)glycinamide + (6R)-10-formyltetrahydrofolate = N(2)-formyl-N(1)-(5-phospho-beta-D-ribosyl)glycinamide + (6S)-5,6,7,8-tetrahydrofolate + H(+)</text>
        <dbReference type="Rhea" id="RHEA:15053"/>
        <dbReference type="ChEBI" id="CHEBI:15378"/>
        <dbReference type="ChEBI" id="CHEBI:57453"/>
        <dbReference type="ChEBI" id="CHEBI:143788"/>
        <dbReference type="ChEBI" id="CHEBI:147286"/>
        <dbReference type="ChEBI" id="CHEBI:195366"/>
        <dbReference type="EC" id="2.1.2.2"/>
    </reaction>
</comment>
<dbReference type="EC" id="2.1.2.2" evidence="4"/>
<feature type="binding site" evidence="4">
    <location>
        <position position="144"/>
    </location>
    <ligand>
        <name>(6R)-10-formyltetrahydrofolate</name>
        <dbReference type="ChEBI" id="CHEBI:195366"/>
    </ligand>
</feature>
<evidence type="ECO:0000256" key="2">
    <source>
        <dbReference type="ARBA" id="ARBA00022679"/>
    </source>
</evidence>
<keyword evidence="2 4" id="KW-0808">Transferase</keyword>
<dbReference type="AlphaFoldDB" id="A0A2A5J5G4"/>
<gene>
    <name evidence="4" type="primary">purN</name>
    <name evidence="6" type="ORF">CHR55_23770</name>
</gene>
<comment type="pathway">
    <text evidence="1 4">Purine metabolism; IMP biosynthesis via de novo pathway; N(2)-formyl-N(1)-(5-phospho-D-ribosyl)glycinamide from N(1)-(5-phospho-D-ribosyl)glycinamide (10-formyl THF route): step 1/1.</text>
</comment>